<keyword evidence="2" id="KW-1185">Reference proteome</keyword>
<dbReference type="EMBL" id="JBHSMZ010000004">
    <property type="protein sequence ID" value="MFC5548161.1"/>
    <property type="molecule type" value="Genomic_DNA"/>
</dbReference>
<protein>
    <submittedName>
        <fullName evidence="1">Helix-turn-helix transcriptional regulator</fullName>
    </submittedName>
</protein>
<dbReference type="Gene3D" id="1.10.238.160">
    <property type="match status" value="1"/>
</dbReference>
<name>A0ABW0RTL2_9BURK</name>
<accession>A0ABW0RTL2</accession>
<dbReference type="Pfam" id="PF05930">
    <property type="entry name" value="Phage_AlpA"/>
    <property type="match status" value="1"/>
</dbReference>
<sequence>MKPIYLELEAVAAAVALAATTVQRLVRDGEFPRPRQLSGRRVGWLVREIEEWAEARPVSDLPPPPNTALKRPH</sequence>
<proteinExistence type="predicted"/>
<organism evidence="1 2">
    <name type="scientific">Massilia aerilata</name>
    <dbReference type="NCBI Taxonomy" id="453817"/>
    <lineage>
        <taxon>Bacteria</taxon>
        <taxon>Pseudomonadati</taxon>
        <taxon>Pseudomonadota</taxon>
        <taxon>Betaproteobacteria</taxon>
        <taxon>Burkholderiales</taxon>
        <taxon>Oxalobacteraceae</taxon>
        <taxon>Telluria group</taxon>
        <taxon>Massilia</taxon>
    </lineage>
</organism>
<evidence type="ECO:0000313" key="2">
    <source>
        <dbReference type="Proteomes" id="UP001596086"/>
    </source>
</evidence>
<comment type="caution">
    <text evidence="1">The sequence shown here is derived from an EMBL/GenBank/DDBJ whole genome shotgun (WGS) entry which is preliminary data.</text>
</comment>
<dbReference type="InterPro" id="IPR010260">
    <property type="entry name" value="AlpA"/>
</dbReference>
<gene>
    <name evidence="1" type="ORF">ACFPO9_06495</name>
</gene>
<evidence type="ECO:0000313" key="1">
    <source>
        <dbReference type="EMBL" id="MFC5548161.1"/>
    </source>
</evidence>
<dbReference type="Proteomes" id="UP001596086">
    <property type="component" value="Unassembled WGS sequence"/>
</dbReference>
<reference evidence="2" key="1">
    <citation type="journal article" date="2019" name="Int. J. Syst. Evol. Microbiol.">
        <title>The Global Catalogue of Microorganisms (GCM) 10K type strain sequencing project: providing services to taxonomists for standard genome sequencing and annotation.</title>
        <authorList>
            <consortium name="The Broad Institute Genomics Platform"/>
            <consortium name="The Broad Institute Genome Sequencing Center for Infectious Disease"/>
            <person name="Wu L."/>
            <person name="Ma J."/>
        </authorList>
    </citation>
    <scope>NUCLEOTIDE SEQUENCE [LARGE SCALE GENOMIC DNA]</scope>
    <source>
        <strain evidence="2">CGMCC 4.5798</strain>
    </source>
</reference>
<dbReference type="RefSeq" id="WP_379768618.1">
    <property type="nucleotide sequence ID" value="NZ_JBHSMZ010000004.1"/>
</dbReference>